<evidence type="ECO:0000313" key="8">
    <source>
        <dbReference type="EMBL" id="AZS15875.1"/>
    </source>
</evidence>
<accession>A0A3Q9IDU6</accession>
<evidence type="ECO:0000256" key="1">
    <source>
        <dbReference type="ARBA" id="ARBA00004651"/>
    </source>
</evidence>
<evidence type="ECO:0000256" key="4">
    <source>
        <dbReference type="ARBA" id="ARBA00022989"/>
    </source>
</evidence>
<dbReference type="EMBL" id="CP034346">
    <property type="protein sequence ID" value="AZS15875.1"/>
    <property type="molecule type" value="Genomic_DNA"/>
</dbReference>
<dbReference type="Proteomes" id="UP000270678">
    <property type="component" value="Chromosome"/>
</dbReference>
<dbReference type="GO" id="GO:0005886">
    <property type="term" value="C:plasma membrane"/>
    <property type="evidence" value="ECO:0007669"/>
    <property type="project" value="UniProtKB-SubCell"/>
</dbReference>
<keyword evidence="5 7" id="KW-0472">Membrane</keyword>
<evidence type="ECO:0000256" key="5">
    <source>
        <dbReference type="ARBA" id="ARBA00023136"/>
    </source>
</evidence>
<evidence type="ECO:0000256" key="2">
    <source>
        <dbReference type="ARBA" id="ARBA00022475"/>
    </source>
</evidence>
<evidence type="ECO:0000256" key="6">
    <source>
        <dbReference type="SAM" id="Coils"/>
    </source>
</evidence>
<keyword evidence="2" id="KW-1003">Cell membrane</keyword>
<dbReference type="OrthoDB" id="2931138at2"/>
<dbReference type="RefSeq" id="WP_126999942.1">
    <property type="nucleotide sequence ID" value="NZ_CP034346.1"/>
</dbReference>
<keyword evidence="6" id="KW-0175">Coiled coil</keyword>
<reference evidence="9" key="1">
    <citation type="submission" date="2018-12" db="EMBL/GenBank/DDBJ databases">
        <title>Complete genome sequence of Paenibacillus sp. MBLB1234.</title>
        <authorList>
            <person name="Nam Y.-D."/>
            <person name="Kang J."/>
            <person name="Chung W.-H."/>
            <person name="Park Y.S."/>
        </authorList>
    </citation>
    <scope>NUCLEOTIDE SEQUENCE [LARGE SCALE GENOMIC DNA]</scope>
    <source>
        <strain evidence="9">MBLB1234</strain>
    </source>
</reference>
<name>A0A3Q9IDU6_9BACL</name>
<evidence type="ECO:0000256" key="7">
    <source>
        <dbReference type="SAM" id="Phobius"/>
    </source>
</evidence>
<gene>
    <name evidence="8" type="ORF">EI981_16490</name>
</gene>
<organism evidence="8 9">
    <name type="scientific">Paenibacillus lutimineralis</name>
    <dbReference type="NCBI Taxonomy" id="2707005"/>
    <lineage>
        <taxon>Bacteria</taxon>
        <taxon>Bacillati</taxon>
        <taxon>Bacillota</taxon>
        <taxon>Bacilli</taxon>
        <taxon>Bacillales</taxon>
        <taxon>Paenibacillaceae</taxon>
        <taxon>Paenibacillus</taxon>
    </lineage>
</organism>
<sequence length="342" mass="38634">MNSKIMNFINNNAVVWKMPIAAALSWELAKWVGSTHPYLAPLTVILSMQMTVSKSMKFAWQRVLGTIAGVLFTVTIAPYLGLSGWSIGLLLFMGAVVVQRLKLDHEIMVQVALSILLVMYFQSKMPSYPFDRLRDTVIGAVVAVLIQTLVFPPDSINTAKTKMVHFADHFIKHLVNTAQWIERGCSSSEAQRMSSQLQTLFQELHQATTELDKANQSLNYNPLAQKKRHALNQLNRQMEQLRSGFANLSDMLRVFTAWSESGNFVIEDRRIWTDHLNKIALLVTEWKKTLEAPAPSLNPNAVALQIDAPSHLQHYQYPLAIYMNAGQILQDFKMPVLANKNL</sequence>
<dbReference type="KEGG" id="plut:EI981_16490"/>
<feature type="transmembrane region" description="Helical" evidence="7">
    <location>
        <begin position="63"/>
        <end position="87"/>
    </location>
</feature>
<keyword evidence="3 7" id="KW-0812">Transmembrane</keyword>
<feature type="coiled-coil region" evidence="6">
    <location>
        <begin position="190"/>
        <end position="251"/>
    </location>
</feature>
<evidence type="ECO:0000256" key="3">
    <source>
        <dbReference type="ARBA" id="ARBA00022692"/>
    </source>
</evidence>
<dbReference type="InterPro" id="IPR010343">
    <property type="entry name" value="ArAE_1"/>
</dbReference>
<protein>
    <submittedName>
        <fullName evidence="8">FUSC family protein</fullName>
    </submittedName>
</protein>
<keyword evidence="9" id="KW-1185">Reference proteome</keyword>
<keyword evidence="4 7" id="KW-1133">Transmembrane helix</keyword>
<dbReference type="Pfam" id="PF06081">
    <property type="entry name" value="ArAE_1"/>
    <property type="match status" value="1"/>
</dbReference>
<dbReference type="AlphaFoldDB" id="A0A3Q9IDU6"/>
<comment type="subcellular location">
    <subcellularLocation>
        <location evidence="1">Cell membrane</location>
        <topology evidence="1">Multi-pass membrane protein</topology>
    </subcellularLocation>
</comment>
<proteinExistence type="predicted"/>
<evidence type="ECO:0000313" key="9">
    <source>
        <dbReference type="Proteomes" id="UP000270678"/>
    </source>
</evidence>